<dbReference type="InterPro" id="IPR011009">
    <property type="entry name" value="Kinase-like_dom_sf"/>
</dbReference>
<dbReference type="InterPro" id="IPR000719">
    <property type="entry name" value="Prot_kinase_dom"/>
</dbReference>
<dbReference type="PANTHER" id="PTHR44167">
    <property type="entry name" value="OVARIAN-SPECIFIC SERINE/THREONINE-PROTEIN KINASE LOK-RELATED"/>
    <property type="match status" value="1"/>
</dbReference>
<dbReference type="Pfam" id="PF00069">
    <property type="entry name" value="Pkinase"/>
    <property type="match status" value="1"/>
</dbReference>
<dbReference type="Gene3D" id="3.30.200.20">
    <property type="entry name" value="Phosphorylase Kinase, domain 1"/>
    <property type="match status" value="1"/>
</dbReference>
<dbReference type="EMBL" id="JAPFFF010000030">
    <property type="protein sequence ID" value="KAK8845912.1"/>
    <property type="molecule type" value="Genomic_DNA"/>
</dbReference>
<evidence type="ECO:0000313" key="3">
    <source>
        <dbReference type="EMBL" id="KAK8845912.1"/>
    </source>
</evidence>
<protein>
    <submittedName>
        <fullName evidence="3">Calcium/calmodulin-dependent protein kinase type 1</fullName>
    </submittedName>
</protein>
<keyword evidence="3" id="KW-0808">Transferase</keyword>
<organism evidence="3 4">
    <name type="scientific">Tritrichomonas musculus</name>
    <dbReference type="NCBI Taxonomy" id="1915356"/>
    <lineage>
        <taxon>Eukaryota</taxon>
        <taxon>Metamonada</taxon>
        <taxon>Parabasalia</taxon>
        <taxon>Tritrichomonadida</taxon>
        <taxon>Tritrichomonadidae</taxon>
        <taxon>Tritrichomonas</taxon>
    </lineage>
</organism>
<reference evidence="3 4" key="1">
    <citation type="submission" date="2024-04" db="EMBL/GenBank/DDBJ databases">
        <title>Tritrichomonas musculus Genome.</title>
        <authorList>
            <person name="Alves-Ferreira E."/>
            <person name="Grigg M."/>
            <person name="Lorenzi H."/>
            <person name="Galac M."/>
        </authorList>
    </citation>
    <scope>NUCLEOTIDE SEQUENCE [LARGE SCALE GENOMIC DNA]</scope>
    <source>
        <strain evidence="3 4">EAF2021</strain>
    </source>
</reference>
<name>A0ABR2HH07_9EUKA</name>
<dbReference type="PANTHER" id="PTHR44167:SF31">
    <property type="entry name" value="PROTEIN CBG02007"/>
    <property type="match status" value="1"/>
</dbReference>
<feature type="domain" description="Protein kinase" evidence="1">
    <location>
        <begin position="1"/>
        <end position="245"/>
    </location>
</feature>
<dbReference type="Gene3D" id="1.10.510.10">
    <property type="entry name" value="Transferase(Phosphotransferase) domain 1"/>
    <property type="match status" value="1"/>
</dbReference>
<keyword evidence="4" id="KW-1185">Reference proteome</keyword>
<evidence type="ECO:0000259" key="1">
    <source>
        <dbReference type="PROSITE" id="PS50011"/>
    </source>
</evidence>
<accession>A0ABR2HH07</accession>
<sequence length="248" mass="28877">MSQKIGNYEIECLVSAEFQRRLFYAFDNHSKKVVIKESLVNQKNDLKKEYNTLSSIKHPNIIKPIDFFEQNDRFYMVMPRGLTDLFEYMNDHKIPNQTIQELMHSLFSAVRYLHDSQICHRNITPNNVIIFEDNSKQVFILSGFGQTINFNGDITDIIAGSNLFKAPELAENQSYTNKVDCWSLGILMYVLFKMVFPFDENNNPRVDALDLSEIPEQAADLISHLICLDPEKRFSAKQALEHPYFQNH</sequence>
<dbReference type="GO" id="GO:0016301">
    <property type="term" value="F:kinase activity"/>
    <property type="evidence" value="ECO:0007669"/>
    <property type="project" value="UniProtKB-KW"/>
</dbReference>
<comment type="caution">
    <text evidence="3">The sequence shown here is derived from an EMBL/GenBank/DDBJ whole genome shotgun (WGS) entry which is preliminary data.</text>
</comment>
<evidence type="ECO:0000313" key="2">
    <source>
        <dbReference type="EMBL" id="KAK8834111.1"/>
    </source>
</evidence>
<dbReference type="SUPFAM" id="SSF56112">
    <property type="entry name" value="Protein kinase-like (PK-like)"/>
    <property type="match status" value="1"/>
</dbReference>
<dbReference type="EMBL" id="JAPFFF010000504">
    <property type="protein sequence ID" value="KAK8834111.1"/>
    <property type="molecule type" value="Genomic_DNA"/>
</dbReference>
<evidence type="ECO:0000313" key="4">
    <source>
        <dbReference type="Proteomes" id="UP001470230"/>
    </source>
</evidence>
<keyword evidence="3" id="KW-0418">Kinase</keyword>
<gene>
    <name evidence="3" type="ORF">M9Y10_020841</name>
    <name evidence="2" type="ORF">M9Y10_036109</name>
</gene>
<dbReference type="PROSITE" id="PS50011">
    <property type="entry name" value="PROTEIN_KINASE_DOM"/>
    <property type="match status" value="1"/>
</dbReference>
<dbReference type="Proteomes" id="UP001470230">
    <property type="component" value="Unassembled WGS sequence"/>
</dbReference>
<proteinExistence type="predicted"/>